<dbReference type="InterPro" id="IPR055355">
    <property type="entry name" value="ZP-C"/>
</dbReference>
<dbReference type="SMART" id="SM00241">
    <property type="entry name" value="ZP"/>
    <property type="match status" value="1"/>
</dbReference>
<dbReference type="EMBL" id="OU015568">
    <property type="protein sequence ID" value="CAG5077822.1"/>
    <property type="molecule type" value="Genomic_DNA"/>
</dbReference>
<dbReference type="Pfam" id="PF00100">
    <property type="entry name" value="Zona_pellucida"/>
    <property type="match status" value="1"/>
</dbReference>
<dbReference type="Proteomes" id="UP001158576">
    <property type="component" value="Chromosome PAR"/>
</dbReference>
<dbReference type="Gene3D" id="2.10.25.10">
    <property type="entry name" value="Laminin"/>
    <property type="match status" value="1"/>
</dbReference>
<evidence type="ECO:0000259" key="3">
    <source>
        <dbReference type="SMART" id="SM00241"/>
    </source>
</evidence>
<proteinExistence type="predicted"/>
<dbReference type="InterPro" id="IPR001507">
    <property type="entry name" value="ZP_dom"/>
</dbReference>
<evidence type="ECO:0000313" key="4">
    <source>
        <dbReference type="EMBL" id="CAG5077822.1"/>
    </source>
</evidence>
<evidence type="ECO:0000313" key="5">
    <source>
        <dbReference type="Proteomes" id="UP001158576"/>
    </source>
</evidence>
<name>A0ABN7RM08_OIKDI</name>
<evidence type="ECO:0000256" key="1">
    <source>
        <dbReference type="ARBA" id="ARBA00022729"/>
    </source>
</evidence>
<keyword evidence="2" id="KW-1015">Disulfide bond</keyword>
<organism evidence="4 5">
    <name type="scientific">Oikopleura dioica</name>
    <name type="common">Tunicate</name>
    <dbReference type="NCBI Taxonomy" id="34765"/>
    <lineage>
        <taxon>Eukaryota</taxon>
        <taxon>Metazoa</taxon>
        <taxon>Chordata</taxon>
        <taxon>Tunicata</taxon>
        <taxon>Appendicularia</taxon>
        <taxon>Copelata</taxon>
        <taxon>Oikopleuridae</taxon>
        <taxon>Oikopleura</taxon>
    </lineage>
</organism>
<feature type="domain" description="ZP" evidence="3">
    <location>
        <begin position="58"/>
        <end position="304"/>
    </location>
</feature>
<protein>
    <submittedName>
        <fullName evidence="4">Oidioi.mRNA.OKI2018_I69.PAR.g8820.t1.cds</fullName>
    </submittedName>
</protein>
<keyword evidence="1" id="KW-0732">Signal</keyword>
<accession>A0ABN7RM08</accession>
<gene>
    <name evidence="4" type="ORF">OKIOD_LOCUS378</name>
</gene>
<keyword evidence="5" id="KW-1185">Reference proteome</keyword>
<sequence>MKLSAAFFIASVAADCYDGNNGGCSHFCDSGVCSCPACWTLDSDSMTCIIETGRASVTCSTTGSEVRVDKCVFPGVADTGLSLADPTCTAIEDPLDNTKWLLQSGSVDGCGATMAYSAPDFTFSNTLAAAAGEVNGIITDRPVSVDFSCLYEGETSVSSAIKVDNPAVVTSFDINDVQSTAVPLAFNMDFYTANDYATVADLSTISTAVGNPIYGELTPVSAIPGTDFVTTYCSVTDGSSTLEVLNVCPNAIVDFQFGFSGQSDAAAIQFQFNSFLFPNATSGTYTMSCDVKVCESADSSCLAGC</sequence>
<dbReference type="PANTHER" id="PTHR14002:SF43">
    <property type="entry name" value="DELTA-LIKE PROTEIN"/>
    <property type="match status" value="1"/>
</dbReference>
<evidence type="ECO:0000256" key="2">
    <source>
        <dbReference type="ARBA" id="ARBA00023157"/>
    </source>
</evidence>
<dbReference type="Gene3D" id="2.60.40.3210">
    <property type="entry name" value="Zona pellucida, ZP-N domain"/>
    <property type="match status" value="1"/>
</dbReference>
<reference evidence="4 5" key="1">
    <citation type="submission" date="2021-04" db="EMBL/GenBank/DDBJ databases">
        <authorList>
            <person name="Bliznina A."/>
        </authorList>
    </citation>
    <scope>NUCLEOTIDE SEQUENCE [LARGE SCALE GENOMIC DNA]</scope>
</reference>
<dbReference type="PANTHER" id="PTHR14002">
    <property type="entry name" value="ENDOGLIN/TGF-BETA RECEPTOR TYPE III"/>
    <property type="match status" value="1"/>
</dbReference>